<name>A0A2M7DQI2_9BACT</name>
<gene>
    <name evidence="1" type="ORF">COS18_00780</name>
</gene>
<dbReference type="Proteomes" id="UP000228896">
    <property type="component" value="Unassembled WGS sequence"/>
</dbReference>
<dbReference type="AlphaFoldDB" id="A0A2M7DQI2"/>
<dbReference type="EMBL" id="PETS01000014">
    <property type="protein sequence ID" value="PIV52037.1"/>
    <property type="molecule type" value="Genomic_DNA"/>
</dbReference>
<accession>A0A2M7DQI2</accession>
<organism evidence="1 2">
    <name type="scientific">Candidatus Falkowbacteria bacterium CG02_land_8_20_14_3_00_36_14</name>
    <dbReference type="NCBI Taxonomy" id="1974560"/>
    <lineage>
        <taxon>Bacteria</taxon>
        <taxon>Candidatus Falkowiibacteriota</taxon>
    </lineage>
</organism>
<feature type="non-terminal residue" evidence="1">
    <location>
        <position position="1"/>
    </location>
</feature>
<evidence type="ECO:0000313" key="1">
    <source>
        <dbReference type="EMBL" id="PIV52037.1"/>
    </source>
</evidence>
<protein>
    <submittedName>
        <fullName evidence="1">Uncharacterized protein</fullName>
    </submittedName>
</protein>
<proteinExistence type="predicted"/>
<comment type="caution">
    <text evidence="1">The sequence shown here is derived from an EMBL/GenBank/DDBJ whole genome shotgun (WGS) entry which is preliminary data.</text>
</comment>
<evidence type="ECO:0000313" key="2">
    <source>
        <dbReference type="Proteomes" id="UP000228896"/>
    </source>
</evidence>
<sequence length="379" mass="44130">LNFRKTAKEPEISEKISSRTTFYKRKFLHTICKKGLHMNEFPNIQKEAHEFNRLLDEGKVSKKDLQEKLVDPKISPEAFLERLRAEKDGELLLYLISIPGTCSYITNKERFEVTRELLKNGESILPEAKADGVLSLHVALSNNISTMVNSDWNWAWDPNEDFHFDYDIFEKKGRTRRRGVGGLILKPEFLQKLGCNPNDSEWFLKLSYEDFEQFSRQQKQTNPDIDRRDIHFIRGMQSTQLSKENVFSGRKVEIDHSSQGRKGIPVIVANDGIRAATFSRDGQTNPVPITPNDVAFLFEVELLEDEAIQYKTVAKGRDWEKVRFFRVDGREVADEDLDKIRSEAKEMNLWEKYSAYYDLAYKGASKLARRRGWINQKHE</sequence>
<reference evidence="2" key="1">
    <citation type="submission" date="2017-09" db="EMBL/GenBank/DDBJ databases">
        <title>Depth-based differentiation of microbial function through sediment-hosted aquifers and enrichment of novel symbionts in the deep terrestrial subsurface.</title>
        <authorList>
            <person name="Probst A.J."/>
            <person name="Ladd B."/>
            <person name="Jarett J.K."/>
            <person name="Geller-Mcgrath D.E."/>
            <person name="Sieber C.M.K."/>
            <person name="Emerson J.B."/>
            <person name="Anantharaman K."/>
            <person name="Thomas B.C."/>
            <person name="Malmstrom R."/>
            <person name="Stieglmeier M."/>
            <person name="Klingl A."/>
            <person name="Woyke T."/>
            <person name="Ryan C.M."/>
            <person name="Banfield J.F."/>
        </authorList>
    </citation>
    <scope>NUCLEOTIDE SEQUENCE [LARGE SCALE GENOMIC DNA]</scope>
</reference>